<sequence>MDGRRKVAHSHISGAVKKRASVKEYRDNSTGQANVSDRTTKASMRSSSKQDTTSNGLLDSAMLSPDSVKEQNSPNHSL</sequence>
<feature type="compositionally biased region" description="Polar residues" evidence="1">
    <location>
        <begin position="28"/>
        <end position="57"/>
    </location>
</feature>
<accession>A0A4Z1HXD4</accession>
<comment type="caution">
    <text evidence="2">The sequence shown here is derived from an EMBL/GenBank/DDBJ whole genome shotgun (WGS) entry which is preliminary data.</text>
</comment>
<reference evidence="2 3" key="1">
    <citation type="submission" date="2017-12" db="EMBL/GenBank/DDBJ databases">
        <title>Comparative genomics of Botrytis spp.</title>
        <authorList>
            <person name="Valero-Jimenez C.A."/>
            <person name="Tapia P."/>
            <person name="Veloso J."/>
            <person name="Silva-Moreno E."/>
            <person name="Staats M."/>
            <person name="Valdes J.H."/>
            <person name="Van Kan J.A.L."/>
        </authorList>
    </citation>
    <scope>NUCLEOTIDE SEQUENCE [LARGE SCALE GENOMIC DNA]</scope>
    <source>
        <strain evidence="2 3">MUCL11595</strain>
    </source>
</reference>
<dbReference type="Proteomes" id="UP000297527">
    <property type="component" value="Unassembled WGS sequence"/>
</dbReference>
<proteinExistence type="predicted"/>
<name>A0A4Z1HXD4_9HELO</name>
<dbReference type="AlphaFoldDB" id="A0A4Z1HXD4"/>
<gene>
    <name evidence="2" type="ORF">BCON_0116g00220</name>
</gene>
<evidence type="ECO:0000313" key="3">
    <source>
        <dbReference type="Proteomes" id="UP000297527"/>
    </source>
</evidence>
<dbReference type="EMBL" id="PQXN01000116">
    <property type="protein sequence ID" value="TGO53878.1"/>
    <property type="molecule type" value="Genomic_DNA"/>
</dbReference>
<keyword evidence="3" id="KW-1185">Reference proteome</keyword>
<organism evidence="2 3">
    <name type="scientific">Botryotinia convoluta</name>
    <dbReference type="NCBI Taxonomy" id="54673"/>
    <lineage>
        <taxon>Eukaryota</taxon>
        <taxon>Fungi</taxon>
        <taxon>Dikarya</taxon>
        <taxon>Ascomycota</taxon>
        <taxon>Pezizomycotina</taxon>
        <taxon>Leotiomycetes</taxon>
        <taxon>Helotiales</taxon>
        <taxon>Sclerotiniaceae</taxon>
        <taxon>Botryotinia</taxon>
    </lineage>
</organism>
<evidence type="ECO:0000313" key="2">
    <source>
        <dbReference type="EMBL" id="TGO53878.1"/>
    </source>
</evidence>
<protein>
    <submittedName>
        <fullName evidence="2">Uncharacterized protein</fullName>
    </submittedName>
</protein>
<feature type="region of interest" description="Disordered" evidence="1">
    <location>
        <begin position="1"/>
        <end position="78"/>
    </location>
</feature>
<evidence type="ECO:0000256" key="1">
    <source>
        <dbReference type="SAM" id="MobiDB-lite"/>
    </source>
</evidence>